<keyword evidence="2 9" id="KW-0245">EGF-like domain</keyword>
<evidence type="ECO:0000256" key="9">
    <source>
        <dbReference type="PROSITE-ProRule" id="PRU00076"/>
    </source>
</evidence>
<feature type="transmembrane region" description="Helical" evidence="11">
    <location>
        <begin position="178"/>
        <end position="199"/>
    </location>
</feature>
<evidence type="ECO:0000256" key="1">
    <source>
        <dbReference type="ARBA" id="ARBA00004167"/>
    </source>
</evidence>
<dbReference type="SUPFAM" id="SSF57196">
    <property type="entry name" value="EGF/Laminin"/>
    <property type="match status" value="1"/>
</dbReference>
<dbReference type="PROSITE" id="PS01186">
    <property type="entry name" value="EGF_2"/>
    <property type="match status" value="1"/>
</dbReference>
<evidence type="ECO:0000313" key="14">
    <source>
        <dbReference type="EMBL" id="KAG5281199.1"/>
    </source>
</evidence>
<dbReference type="AlphaFoldDB" id="A0AAV6H3K1"/>
<keyword evidence="15" id="KW-1185">Reference proteome</keyword>
<dbReference type="FunFam" id="2.10.25.10:FF:000158">
    <property type="entry name" value="proheparin-binding EGF-like growth factor"/>
    <property type="match status" value="1"/>
</dbReference>
<evidence type="ECO:0000256" key="7">
    <source>
        <dbReference type="ARBA" id="ARBA00023136"/>
    </source>
</evidence>
<evidence type="ECO:0000313" key="15">
    <source>
        <dbReference type="Proteomes" id="UP000823561"/>
    </source>
</evidence>
<protein>
    <recommendedName>
        <fullName evidence="13">EGF-like domain-containing protein</fullName>
    </recommendedName>
</protein>
<feature type="signal peptide" evidence="12">
    <location>
        <begin position="1"/>
        <end position="20"/>
    </location>
</feature>
<dbReference type="EMBL" id="JADWDJ010000005">
    <property type="protein sequence ID" value="KAG5281199.1"/>
    <property type="molecule type" value="Genomic_DNA"/>
</dbReference>
<feature type="compositionally biased region" description="Basic residues" evidence="10">
    <location>
        <begin position="79"/>
        <end position="93"/>
    </location>
</feature>
<dbReference type="GO" id="GO:0005154">
    <property type="term" value="F:epidermal growth factor receptor binding"/>
    <property type="evidence" value="ECO:0007669"/>
    <property type="project" value="TreeGrafter"/>
</dbReference>
<keyword evidence="7 11" id="KW-0472">Membrane</keyword>
<gene>
    <name evidence="14" type="ORF">AALO_G00068490</name>
</gene>
<evidence type="ECO:0000256" key="3">
    <source>
        <dbReference type="ARBA" id="ARBA00022692"/>
    </source>
</evidence>
<evidence type="ECO:0000256" key="12">
    <source>
        <dbReference type="SAM" id="SignalP"/>
    </source>
</evidence>
<name>A0AAV6H3K1_9TELE</name>
<evidence type="ECO:0000256" key="10">
    <source>
        <dbReference type="SAM" id="MobiDB-lite"/>
    </source>
</evidence>
<evidence type="ECO:0000256" key="2">
    <source>
        <dbReference type="ARBA" id="ARBA00022536"/>
    </source>
</evidence>
<keyword evidence="8 9" id="KW-1015">Disulfide bond</keyword>
<evidence type="ECO:0000256" key="5">
    <source>
        <dbReference type="ARBA" id="ARBA00022989"/>
    </source>
</evidence>
<comment type="caution">
    <text evidence="14">The sequence shown here is derived from an EMBL/GenBank/DDBJ whole genome shotgun (WGS) entry which is preliminary data.</text>
</comment>
<keyword evidence="4 12" id="KW-0732">Signal</keyword>
<dbReference type="Gene3D" id="2.10.25.10">
    <property type="entry name" value="Laminin"/>
    <property type="match status" value="1"/>
</dbReference>
<evidence type="ECO:0000256" key="4">
    <source>
        <dbReference type="ARBA" id="ARBA00022729"/>
    </source>
</evidence>
<dbReference type="GO" id="GO:0045840">
    <property type="term" value="P:positive regulation of mitotic nuclear division"/>
    <property type="evidence" value="ECO:0007669"/>
    <property type="project" value="TreeGrafter"/>
</dbReference>
<dbReference type="PROSITE" id="PS50026">
    <property type="entry name" value="EGF_3"/>
    <property type="match status" value="1"/>
</dbReference>
<proteinExistence type="predicted"/>
<feature type="chain" id="PRO_5043361047" description="EGF-like domain-containing protein" evidence="12">
    <location>
        <begin position="21"/>
        <end position="228"/>
    </location>
</feature>
<dbReference type="GO" id="GO:0007173">
    <property type="term" value="P:epidermal growth factor receptor signaling pathway"/>
    <property type="evidence" value="ECO:0007669"/>
    <property type="project" value="TreeGrafter"/>
</dbReference>
<dbReference type="GO" id="GO:0008083">
    <property type="term" value="F:growth factor activity"/>
    <property type="evidence" value="ECO:0007669"/>
    <property type="project" value="UniProtKB-KW"/>
</dbReference>
<evidence type="ECO:0000256" key="8">
    <source>
        <dbReference type="ARBA" id="ARBA00023157"/>
    </source>
</evidence>
<dbReference type="PANTHER" id="PTHR10740">
    <property type="entry name" value="TRANSFORMING GROWTH FACTOR ALPHA"/>
    <property type="match status" value="1"/>
</dbReference>
<feature type="disulfide bond" evidence="9">
    <location>
        <begin position="145"/>
        <end position="154"/>
    </location>
</feature>
<comment type="caution">
    <text evidence="9">Lacks conserved residue(s) required for the propagation of feature annotation.</text>
</comment>
<sequence>MKPLIFSCLLCLALCTLVGSVGVAVSFSAHDSLLGASGDLQTSSEYEDLEKERPEEVEMMKVPQLSKSGEMGDAGSGRGRNRRKGKDKKKNRKVTGQAHTPAQRQYTHSSSHTTIEDLCLTTHRDFCIHGQCKFLEDLREPLCICLTGYEGKRCAIQLMKTEHKEVDAGEEAYAHTTLLVIAVMLSIISCSALLLTICVHYKTQRRFQAAFFNPSNEKENPLKNDMMI</sequence>
<feature type="compositionally biased region" description="Basic and acidic residues" evidence="10">
    <location>
        <begin position="50"/>
        <end position="59"/>
    </location>
</feature>
<evidence type="ECO:0000256" key="6">
    <source>
        <dbReference type="ARBA" id="ARBA00023030"/>
    </source>
</evidence>
<keyword evidence="3 11" id="KW-0812">Transmembrane</keyword>
<keyword evidence="5 11" id="KW-1133">Transmembrane helix</keyword>
<comment type="subcellular location">
    <subcellularLocation>
        <location evidence="1">Membrane</location>
        <topology evidence="1">Single-pass membrane protein</topology>
    </subcellularLocation>
</comment>
<dbReference type="PROSITE" id="PS00022">
    <property type="entry name" value="EGF_1"/>
    <property type="match status" value="1"/>
</dbReference>
<dbReference type="GO" id="GO:0016020">
    <property type="term" value="C:membrane"/>
    <property type="evidence" value="ECO:0007669"/>
    <property type="project" value="UniProtKB-SubCell"/>
</dbReference>
<feature type="compositionally biased region" description="Polar residues" evidence="10">
    <location>
        <begin position="97"/>
        <end position="109"/>
    </location>
</feature>
<feature type="domain" description="EGF-like" evidence="13">
    <location>
        <begin position="115"/>
        <end position="155"/>
    </location>
</feature>
<accession>A0AAV6H3K1</accession>
<dbReference type="GO" id="GO:0008284">
    <property type="term" value="P:positive regulation of cell population proliferation"/>
    <property type="evidence" value="ECO:0007669"/>
    <property type="project" value="TreeGrafter"/>
</dbReference>
<reference evidence="14" key="1">
    <citation type="submission" date="2020-10" db="EMBL/GenBank/DDBJ databases">
        <title>Chromosome-scale genome assembly of the Allis shad, Alosa alosa.</title>
        <authorList>
            <person name="Margot Z."/>
            <person name="Christophe K."/>
            <person name="Cabau C."/>
            <person name="Louis A."/>
            <person name="Berthelot C."/>
            <person name="Parey E."/>
            <person name="Roest Crollius H."/>
            <person name="Montfort J."/>
            <person name="Robinson-Rechavi M."/>
            <person name="Bucao C."/>
            <person name="Bouchez O."/>
            <person name="Gislard M."/>
            <person name="Lluch J."/>
            <person name="Milhes M."/>
            <person name="Lampietro C."/>
            <person name="Lopez Roques C."/>
            <person name="Donnadieu C."/>
            <person name="Braasch I."/>
            <person name="Desvignes T."/>
            <person name="Postlethwait J."/>
            <person name="Bobe J."/>
            <person name="Guiguen Y."/>
        </authorList>
    </citation>
    <scope>NUCLEOTIDE SEQUENCE</scope>
    <source>
        <strain evidence="14">M-15738</strain>
        <tissue evidence="14">Blood</tissue>
    </source>
</reference>
<evidence type="ECO:0000259" key="13">
    <source>
        <dbReference type="PROSITE" id="PS50026"/>
    </source>
</evidence>
<dbReference type="Proteomes" id="UP000823561">
    <property type="component" value="Chromosome 5"/>
</dbReference>
<organism evidence="14 15">
    <name type="scientific">Alosa alosa</name>
    <name type="common">allis shad</name>
    <dbReference type="NCBI Taxonomy" id="278164"/>
    <lineage>
        <taxon>Eukaryota</taxon>
        <taxon>Metazoa</taxon>
        <taxon>Chordata</taxon>
        <taxon>Craniata</taxon>
        <taxon>Vertebrata</taxon>
        <taxon>Euteleostomi</taxon>
        <taxon>Actinopterygii</taxon>
        <taxon>Neopterygii</taxon>
        <taxon>Teleostei</taxon>
        <taxon>Clupei</taxon>
        <taxon>Clupeiformes</taxon>
        <taxon>Clupeoidei</taxon>
        <taxon>Clupeidae</taxon>
        <taxon>Alosa</taxon>
    </lineage>
</organism>
<evidence type="ECO:0000256" key="11">
    <source>
        <dbReference type="SAM" id="Phobius"/>
    </source>
</evidence>
<feature type="region of interest" description="Disordered" evidence="10">
    <location>
        <begin position="43"/>
        <end position="109"/>
    </location>
</feature>
<dbReference type="InterPro" id="IPR000742">
    <property type="entry name" value="EGF"/>
</dbReference>
<dbReference type="GO" id="GO:0005615">
    <property type="term" value="C:extracellular space"/>
    <property type="evidence" value="ECO:0007669"/>
    <property type="project" value="TreeGrafter"/>
</dbReference>
<keyword evidence="6" id="KW-0339">Growth factor</keyword>
<dbReference type="PANTHER" id="PTHR10740:SF16">
    <property type="entry name" value="AMPHIREGULIN"/>
    <property type="match status" value="1"/>
</dbReference>